<evidence type="ECO:0000256" key="1">
    <source>
        <dbReference type="SAM" id="MobiDB-lite"/>
    </source>
</evidence>
<feature type="compositionally biased region" description="Low complexity" evidence="1">
    <location>
        <begin position="35"/>
        <end position="48"/>
    </location>
</feature>
<protein>
    <submittedName>
        <fullName evidence="2">Uncharacterized protein</fullName>
    </submittedName>
</protein>
<dbReference type="AlphaFoldDB" id="A0ABD0NVB4"/>
<feature type="compositionally biased region" description="Low complexity" evidence="1">
    <location>
        <begin position="90"/>
        <end position="104"/>
    </location>
</feature>
<feature type="compositionally biased region" description="Low complexity" evidence="1">
    <location>
        <begin position="16"/>
        <end position="27"/>
    </location>
</feature>
<organism evidence="2 3">
    <name type="scientific">Cirrhinus mrigala</name>
    <name type="common">Mrigala</name>
    <dbReference type="NCBI Taxonomy" id="683832"/>
    <lineage>
        <taxon>Eukaryota</taxon>
        <taxon>Metazoa</taxon>
        <taxon>Chordata</taxon>
        <taxon>Craniata</taxon>
        <taxon>Vertebrata</taxon>
        <taxon>Euteleostomi</taxon>
        <taxon>Actinopterygii</taxon>
        <taxon>Neopterygii</taxon>
        <taxon>Teleostei</taxon>
        <taxon>Ostariophysi</taxon>
        <taxon>Cypriniformes</taxon>
        <taxon>Cyprinidae</taxon>
        <taxon>Labeoninae</taxon>
        <taxon>Labeonini</taxon>
        <taxon>Cirrhinus</taxon>
    </lineage>
</organism>
<keyword evidence="3" id="KW-1185">Reference proteome</keyword>
<dbReference type="EMBL" id="JAMKFB020000019">
    <property type="protein sequence ID" value="KAL0165818.1"/>
    <property type="molecule type" value="Genomic_DNA"/>
</dbReference>
<feature type="non-terminal residue" evidence="2">
    <location>
        <position position="1"/>
    </location>
</feature>
<evidence type="ECO:0000313" key="3">
    <source>
        <dbReference type="Proteomes" id="UP001529510"/>
    </source>
</evidence>
<feature type="region of interest" description="Disordered" evidence="1">
    <location>
        <begin position="1"/>
        <end position="149"/>
    </location>
</feature>
<proteinExistence type="predicted"/>
<gene>
    <name evidence="2" type="ORF">M9458_037662</name>
</gene>
<evidence type="ECO:0000313" key="2">
    <source>
        <dbReference type="EMBL" id="KAL0165818.1"/>
    </source>
</evidence>
<reference evidence="2 3" key="1">
    <citation type="submission" date="2024-05" db="EMBL/GenBank/DDBJ databases">
        <title>Genome sequencing and assembly of Indian major carp, Cirrhinus mrigala (Hamilton, 1822).</title>
        <authorList>
            <person name="Mohindra V."/>
            <person name="Chowdhury L.M."/>
            <person name="Lal K."/>
            <person name="Jena J.K."/>
        </authorList>
    </citation>
    <scope>NUCLEOTIDE SEQUENCE [LARGE SCALE GENOMIC DNA]</scope>
    <source>
        <strain evidence="2">CM1030</strain>
        <tissue evidence="2">Blood</tissue>
    </source>
</reference>
<comment type="caution">
    <text evidence="2">The sequence shown here is derived from an EMBL/GenBank/DDBJ whole genome shotgun (WGS) entry which is preliminary data.</text>
</comment>
<sequence length="149" mass="15023">IHEEPSDAVRLSSARSSGSQMHSGMGSFPQNNSMGNYGPQSGQYGPQGYPRPPGYAGMPNANYPGGPSMSGSMNPMAGQGGGGPYGGMPPGRMAPGQMGTRPYGPGMGPNMGGMPPQVASGMCPPPGMNRKPQDPAAAGMHHGPSNSIH</sequence>
<feature type="non-terminal residue" evidence="2">
    <location>
        <position position="149"/>
    </location>
</feature>
<name>A0ABD0NVB4_CIRMR</name>
<feature type="compositionally biased region" description="Gly residues" evidence="1">
    <location>
        <begin position="78"/>
        <end position="89"/>
    </location>
</feature>
<dbReference type="Proteomes" id="UP001529510">
    <property type="component" value="Unassembled WGS sequence"/>
</dbReference>
<accession>A0ABD0NVB4</accession>